<evidence type="ECO:0000313" key="8">
    <source>
        <dbReference type="EMBL" id="CAF9904264.1"/>
    </source>
</evidence>
<dbReference type="FunFam" id="1.10.10.10:FF:000014">
    <property type="entry name" value="Cullin 1"/>
    <property type="match status" value="1"/>
</dbReference>
<dbReference type="InterPro" id="IPR036390">
    <property type="entry name" value="WH_DNA-bd_sf"/>
</dbReference>
<feature type="compositionally biased region" description="Polar residues" evidence="6">
    <location>
        <begin position="1"/>
        <end position="17"/>
    </location>
</feature>
<feature type="compositionally biased region" description="Polar residues" evidence="6">
    <location>
        <begin position="75"/>
        <end position="90"/>
    </location>
</feature>
<dbReference type="InterPro" id="IPR001373">
    <property type="entry name" value="Cullin_N"/>
</dbReference>
<dbReference type="SMART" id="SM00182">
    <property type="entry name" value="CULLIN"/>
    <property type="match status" value="1"/>
</dbReference>
<evidence type="ECO:0000256" key="1">
    <source>
        <dbReference type="ARBA" id="ARBA00006019"/>
    </source>
</evidence>
<dbReference type="GO" id="GO:0006511">
    <property type="term" value="P:ubiquitin-dependent protein catabolic process"/>
    <property type="evidence" value="ECO:0007669"/>
    <property type="project" value="InterPro"/>
</dbReference>
<dbReference type="InterPro" id="IPR016159">
    <property type="entry name" value="Cullin_repeat-like_dom_sf"/>
</dbReference>
<evidence type="ECO:0000256" key="5">
    <source>
        <dbReference type="RuleBase" id="RU003829"/>
    </source>
</evidence>
<dbReference type="InterPro" id="IPR019559">
    <property type="entry name" value="Cullin_neddylation_domain"/>
</dbReference>
<organism evidence="8 9">
    <name type="scientific">Heterodermia speciosa</name>
    <dbReference type="NCBI Taxonomy" id="116794"/>
    <lineage>
        <taxon>Eukaryota</taxon>
        <taxon>Fungi</taxon>
        <taxon>Dikarya</taxon>
        <taxon>Ascomycota</taxon>
        <taxon>Pezizomycotina</taxon>
        <taxon>Lecanoromycetes</taxon>
        <taxon>OSLEUM clade</taxon>
        <taxon>Lecanoromycetidae</taxon>
        <taxon>Caliciales</taxon>
        <taxon>Physciaceae</taxon>
        <taxon>Heterodermia</taxon>
    </lineage>
</organism>
<dbReference type="OrthoDB" id="27073at2759"/>
<dbReference type="Gene3D" id="1.10.10.10">
    <property type="entry name" value="Winged helix-like DNA-binding domain superfamily/Winged helix DNA-binding domain"/>
    <property type="match status" value="1"/>
</dbReference>
<feature type="domain" description="Cullin family profile" evidence="7">
    <location>
        <begin position="512"/>
        <end position="768"/>
    </location>
</feature>
<dbReference type="PROSITE" id="PS50069">
    <property type="entry name" value="CULLIN_2"/>
    <property type="match status" value="1"/>
</dbReference>
<dbReference type="EMBL" id="CAJPDS010000002">
    <property type="protein sequence ID" value="CAF9904264.1"/>
    <property type="molecule type" value="Genomic_DNA"/>
</dbReference>
<dbReference type="Gene3D" id="1.20.1310.10">
    <property type="entry name" value="Cullin Repeats"/>
    <property type="match status" value="4"/>
</dbReference>
<keyword evidence="3" id="KW-0832">Ubl conjugation</keyword>
<dbReference type="SUPFAM" id="SSF75632">
    <property type="entry name" value="Cullin homology domain"/>
    <property type="match status" value="1"/>
</dbReference>
<evidence type="ECO:0000256" key="6">
    <source>
        <dbReference type="SAM" id="MobiDB-lite"/>
    </source>
</evidence>
<protein>
    <recommendedName>
        <fullName evidence="7">Cullin family profile domain-containing protein</fullName>
    </recommendedName>
</protein>
<dbReference type="SMART" id="SM00884">
    <property type="entry name" value="Cullin_Nedd8"/>
    <property type="match status" value="1"/>
</dbReference>
<feature type="region of interest" description="Disordered" evidence="6">
    <location>
        <begin position="1"/>
        <end position="134"/>
    </location>
</feature>
<dbReference type="SUPFAM" id="SSF46785">
    <property type="entry name" value="Winged helix' DNA-binding domain"/>
    <property type="match status" value="1"/>
</dbReference>
<name>A0A8H3ED03_9LECA</name>
<accession>A0A8H3ED03</accession>
<dbReference type="SUPFAM" id="SSF74788">
    <property type="entry name" value="Cullin repeat-like"/>
    <property type="match status" value="1"/>
</dbReference>
<dbReference type="Proteomes" id="UP000664521">
    <property type="component" value="Unassembled WGS sequence"/>
</dbReference>
<evidence type="ECO:0000259" key="7">
    <source>
        <dbReference type="PROSITE" id="PS50069"/>
    </source>
</evidence>
<evidence type="ECO:0000256" key="3">
    <source>
        <dbReference type="ARBA" id="ARBA00022843"/>
    </source>
</evidence>
<keyword evidence="9" id="KW-1185">Reference proteome</keyword>
<comment type="similarity">
    <text evidence="1 4 5">Belongs to the cullin family.</text>
</comment>
<evidence type="ECO:0000256" key="4">
    <source>
        <dbReference type="PROSITE-ProRule" id="PRU00330"/>
    </source>
</evidence>
<dbReference type="PANTHER" id="PTHR11932">
    <property type="entry name" value="CULLIN"/>
    <property type="match status" value="1"/>
</dbReference>
<dbReference type="InterPro" id="IPR036317">
    <property type="entry name" value="Cullin_homology_sf"/>
</dbReference>
<dbReference type="FunFam" id="1.20.1310.10:FF:000031">
    <property type="entry name" value="Ubiquitin ligase subunit CulD"/>
    <property type="match status" value="1"/>
</dbReference>
<dbReference type="InterPro" id="IPR016158">
    <property type="entry name" value="Cullin_homology"/>
</dbReference>
<proteinExistence type="inferred from homology"/>
<dbReference type="Gene3D" id="3.30.230.130">
    <property type="entry name" value="Cullin, Chain C, Domain 2"/>
    <property type="match status" value="1"/>
</dbReference>
<evidence type="ECO:0000256" key="2">
    <source>
        <dbReference type="ARBA" id="ARBA00022499"/>
    </source>
</evidence>
<evidence type="ECO:0000313" key="9">
    <source>
        <dbReference type="Proteomes" id="UP000664521"/>
    </source>
</evidence>
<dbReference type="Pfam" id="PF00888">
    <property type="entry name" value="Cullin"/>
    <property type="match status" value="1"/>
</dbReference>
<gene>
    <name evidence="8" type="ORF">HETSPECPRED_003485</name>
</gene>
<sequence>MSLSDTNTSRFNESQRGSAACGDKQETLLELFGTSKTTADARSEASDLQDSSPRKRMKHTHTLSSVDRSFRATAAMNSSPPTSVGGTRVTNAPEVIDLTGSPSPAPSKPSPSRRGLGGSIRPTSFAPTGPPKKLLVKNLRTTPRTNPDQYQNHVWNQLDTALSAIFTDEKLPCSLEELYKGVESLCKQDRAPAVYKKLREKCKHNVSVQVLEPLLQQTSASTPTEVLESVQKAWLRWRAQLTTIRSIFYYLDRSYLLHTPTLESIEEMGINGFCIHVYANSSLKKSVLQGAYDLVVADREGTLDEEHKTLLVDSIRMLYSLGIYTKDFAPKFIGDSQEYLLLWARQKSASLDLPGYVSECHQFIKDEKSRCDRFHLDKTTRDTLEANIEDTIVERKKDVLLNSDRIFALLDVHALGHLDQLYELLRRRGLSEQLKSSFEAYILTKGAAIVFDETREHDMVSRLLDFKRELDEVWTKCFQKHQSLGHTLRESFETFINKSKRSNMTWGTDNPKPGEMIAKYVDAILKGGTKAIASAVADTPGGKAGNLEEYDRDSSMDEEKEISNQLDQVLELFRFVHGKAVFEAFYKRDLARRLLLGRSASADAEKMMLTRLKSECGAGFTHNLEQMFKDMEMAREENVSYRSMREERQITSSLDFNVNVLSASAWPSYPDVAVEIPRVIQLAATSFEAYYKNKHTGRRLAWKHGLAHCQLKAEFPKGNKEIVVSAFQAIVLLHFNGKDPSQSVSYNEIQAASNLDDGELKRTMQSLACAKYRVLSKMPRGREVNNSDTFSYNANFSDAKYRIKINQVQAKETKQENKETHERVAADRNFETQAAIVRIMKSRKTITHVELISEVIVATRSRGVLDPADIKKNIERLIEKDYMERDETKDGRNAYSYLA</sequence>
<dbReference type="Pfam" id="PF26557">
    <property type="entry name" value="Cullin_AB"/>
    <property type="match status" value="1"/>
</dbReference>
<keyword evidence="2" id="KW-1017">Isopeptide bond</keyword>
<dbReference type="Pfam" id="PF10557">
    <property type="entry name" value="Cullin_Nedd8"/>
    <property type="match status" value="1"/>
</dbReference>
<reference evidence="8" key="1">
    <citation type="submission" date="2021-03" db="EMBL/GenBank/DDBJ databases">
        <authorList>
            <person name="Tagirdzhanova G."/>
        </authorList>
    </citation>
    <scope>NUCLEOTIDE SEQUENCE</scope>
</reference>
<dbReference type="InterPro" id="IPR059120">
    <property type="entry name" value="Cullin-like_AB"/>
</dbReference>
<dbReference type="AlphaFoldDB" id="A0A8H3ED03"/>
<dbReference type="InterPro" id="IPR036388">
    <property type="entry name" value="WH-like_DNA-bd_sf"/>
</dbReference>
<dbReference type="FunFam" id="1.20.1310.10:FF:000035">
    <property type="entry name" value="Ubiquitin ligase subunit CulD, putative"/>
    <property type="match status" value="1"/>
</dbReference>
<dbReference type="GO" id="GO:0031625">
    <property type="term" value="F:ubiquitin protein ligase binding"/>
    <property type="evidence" value="ECO:0007669"/>
    <property type="project" value="InterPro"/>
</dbReference>
<comment type="caution">
    <text evidence="8">The sequence shown here is derived from an EMBL/GenBank/DDBJ whole genome shotgun (WGS) entry which is preliminary data.</text>
</comment>
<dbReference type="InterPro" id="IPR045093">
    <property type="entry name" value="Cullin"/>
</dbReference>